<feature type="transmembrane region" description="Helical" evidence="1">
    <location>
        <begin position="143"/>
        <end position="161"/>
    </location>
</feature>
<protein>
    <submittedName>
        <fullName evidence="3">Uncharacterized protein</fullName>
    </submittedName>
</protein>
<evidence type="ECO:0000313" key="4">
    <source>
        <dbReference type="Proteomes" id="UP000013827"/>
    </source>
</evidence>
<keyword evidence="1" id="KW-0812">Transmembrane</keyword>
<feature type="signal peptide" evidence="2">
    <location>
        <begin position="1"/>
        <end position="15"/>
    </location>
</feature>
<dbReference type="HOGENOM" id="CLU_1470819_0_0_1"/>
<proteinExistence type="predicted"/>
<keyword evidence="1" id="KW-1133">Transmembrane helix</keyword>
<organism evidence="3 4">
    <name type="scientific">Emiliania huxleyi (strain CCMP1516)</name>
    <dbReference type="NCBI Taxonomy" id="280463"/>
    <lineage>
        <taxon>Eukaryota</taxon>
        <taxon>Haptista</taxon>
        <taxon>Haptophyta</taxon>
        <taxon>Prymnesiophyceae</taxon>
        <taxon>Isochrysidales</taxon>
        <taxon>Noelaerhabdaceae</taxon>
        <taxon>Emiliania</taxon>
    </lineage>
</organism>
<dbReference type="PaxDb" id="2903-EOD11330"/>
<keyword evidence="4" id="KW-1185">Reference proteome</keyword>
<keyword evidence="1" id="KW-0472">Membrane</keyword>
<dbReference type="EnsemblProtists" id="EOD11330">
    <property type="protein sequence ID" value="EOD11330"/>
    <property type="gene ID" value="EMIHUDRAFT_452431"/>
</dbReference>
<evidence type="ECO:0000313" key="3">
    <source>
        <dbReference type="EnsemblProtists" id="EOD11330"/>
    </source>
</evidence>
<dbReference type="KEGG" id="ehx:EMIHUDRAFT_452431"/>
<reference evidence="4" key="1">
    <citation type="journal article" date="2013" name="Nature">
        <title>Pan genome of the phytoplankton Emiliania underpins its global distribution.</title>
        <authorList>
            <person name="Read B.A."/>
            <person name="Kegel J."/>
            <person name="Klute M.J."/>
            <person name="Kuo A."/>
            <person name="Lefebvre S.C."/>
            <person name="Maumus F."/>
            <person name="Mayer C."/>
            <person name="Miller J."/>
            <person name="Monier A."/>
            <person name="Salamov A."/>
            <person name="Young J."/>
            <person name="Aguilar M."/>
            <person name="Claverie J.M."/>
            <person name="Frickenhaus S."/>
            <person name="Gonzalez K."/>
            <person name="Herman E.K."/>
            <person name="Lin Y.C."/>
            <person name="Napier J."/>
            <person name="Ogata H."/>
            <person name="Sarno A.F."/>
            <person name="Shmutz J."/>
            <person name="Schroeder D."/>
            <person name="de Vargas C."/>
            <person name="Verret F."/>
            <person name="von Dassow P."/>
            <person name="Valentin K."/>
            <person name="Van de Peer Y."/>
            <person name="Wheeler G."/>
            <person name="Dacks J.B."/>
            <person name="Delwiche C.F."/>
            <person name="Dyhrman S.T."/>
            <person name="Glockner G."/>
            <person name="John U."/>
            <person name="Richards T."/>
            <person name="Worden A.Z."/>
            <person name="Zhang X."/>
            <person name="Grigoriev I.V."/>
            <person name="Allen A.E."/>
            <person name="Bidle K."/>
            <person name="Borodovsky M."/>
            <person name="Bowler C."/>
            <person name="Brownlee C."/>
            <person name="Cock J.M."/>
            <person name="Elias M."/>
            <person name="Gladyshev V.N."/>
            <person name="Groth M."/>
            <person name="Guda C."/>
            <person name="Hadaegh A."/>
            <person name="Iglesias-Rodriguez M.D."/>
            <person name="Jenkins J."/>
            <person name="Jones B.M."/>
            <person name="Lawson T."/>
            <person name="Leese F."/>
            <person name="Lindquist E."/>
            <person name="Lobanov A."/>
            <person name="Lomsadze A."/>
            <person name="Malik S.B."/>
            <person name="Marsh M.E."/>
            <person name="Mackinder L."/>
            <person name="Mock T."/>
            <person name="Mueller-Roeber B."/>
            <person name="Pagarete A."/>
            <person name="Parker M."/>
            <person name="Probert I."/>
            <person name="Quesneville H."/>
            <person name="Raines C."/>
            <person name="Rensing S.A."/>
            <person name="Riano-Pachon D.M."/>
            <person name="Richier S."/>
            <person name="Rokitta S."/>
            <person name="Shiraiwa Y."/>
            <person name="Soanes D.M."/>
            <person name="van der Giezen M."/>
            <person name="Wahlund T.M."/>
            <person name="Williams B."/>
            <person name="Wilson W."/>
            <person name="Wolfe G."/>
            <person name="Wurch L.L."/>
        </authorList>
    </citation>
    <scope>NUCLEOTIDE SEQUENCE</scope>
</reference>
<reference evidence="3" key="2">
    <citation type="submission" date="2024-10" db="UniProtKB">
        <authorList>
            <consortium name="EnsemblProtists"/>
        </authorList>
    </citation>
    <scope>IDENTIFICATION</scope>
</reference>
<sequence length="184" mass="19003">MLMLAPLVLAAEISAANLSPSTAATAPIEEAATERGFGCSLSGCGTYNQYTGEWSGTNWKGEHAAGNTYTGQWHANGWEGSATGNTHTGNYAATGWQGSIAGNGYSGGYVAQDNWGRTHYGNSHYGPYYLVKEKASGLVADHAVFAAVGAAAALFVAVGLLRRARNISLQHPVAGVTPAPLSLV</sequence>
<dbReference type="RefSeq" id="XP_005763759.1">
    <property type="nucleotide sequence ID" value="XM_005763702.1"/>
</dbReference>
<dbReference type="Proteomes" id="UP000013827">
    <property type="component" value="Unassembled WGS sequence"/>
</dbReference>
<keyword evidence="2" id="KW-0732">Signal</keyword>
<evidence type="ECO:0000256" key="1">
    <source>
        <dbReference type="SAM" id="Phobius"/>
    </source>
</evidence>
<feature type="chain" id="PRO_5044291093" evidence="2">
    <location>
        <begin position="16"/>
        <end position="184"/>
    </location>
</feature>
<evidence type="ECO:0000256" key="2">
    <source>
        <dbReference type="SAM" id="SignalP"/>
    </source>
</evidence>
<name>A0A0D3IJ95_EMIH1</name>
<accession>A0A0D3IJ95</accession>
<dbReference type="GeneID" id="17257526"/>
<dbReference type="AlphaFoldDB" id="A0A0D3IJ95"/>